<protein>
    <recommendedName>
        <fullName evidence="1">Ig-like domain-containing protein</fullName>
    </recommendedName>
</protein>
<dbReference type="AlphaFoldDB" id="A0AAE0WYD7"/>
<dbReference type="Pfam" id="PF06985">
    <property type="entry name" value="HET"/>
    <property type="match status" value="1"/>
</dbReference>
<dbReference type="PROSITE" id="PS50835">
    <property type="entry name" value="IG_LIKE"/>
    <property type="match status" value="1"/>
</dbReference>
<dbReference type="Proteomes" id="UP001274830">
    <property type="component" value="Unassembled WGS sequence"/>
</dbReference>
<dbReference type="PANTHER" id="PTHR24148">
    <property type="entry name" value="ANKYRIN REPEAT DOMAIN-CONTAINING PROTEIN 39 HOMOLOG-RELATED"/>
    <property type="match status" value="1"/>
</dbReference>
<sequence length="593" mass="67339">MERYTYRPLDKTHKEIRVLDVLPGSGKQTVRCQMRHVFLTSDPVPKYETISYCWGDARLRWYIIVDGSPLNVPSSAAKALTRMRRKRSRRTLWIDAVCIKQSDLLEREWQVGLMKEIYSATVCCLVYLGDGKSLARPAAKSLKIVQSLVETSTSIDSAIRQERIKLPEGFNSDAVQTLYFEPWFTRLWILQEVALPCQTICHWGSLVYDFRQLVIIGDFWLNRVKLTQLRNHSEFLDRLLAINRISKMLQADESEPMRFAGVPLSTLHLATDLFRASDSHDYVYSVLGLCYADTLSRWSSLLEPRYTISPRDVFRDATRAAIEEAQSLQILVRGADSLCCSPDTILRASPSWVVSWDHSYNYDEDAVPLHFNFAAADDNHPIMYGRHSHDQDLLLLGGVDACQVVAVSRPVSRNSAQVWSNILEIIDFCLISARPMDGNHINIREEMDIGPALVGGRNVGRKRTSRDAFEEMLAVRQTIQHRATPLTSTLQQSPIDSDEIIGGAEAYLKDLIAMLHRRKVFVTTSGQVGIGPEDMEVNDKVVVLYGSRIPFILRPVGDEYRLVGPCYLQGIMDGEAVRQHVAEEKEDTMFVIR</sequence>
<accession>A0AAE0WYD7</accession>
<dbReference type="InterPro" id="IPR052895">
    <property type="entry name" value="HetReg/Transcr_Mod"/>
</dbReference>
<reference evidence="2" key="1">
    <citation type="submission" date="2023-07" db="EMBL/GenBank/DDBJ databases">
        <title>Black Yeasts Isolated from many extreme environments.</title>
        <authorList>
            <person name="Coleine C."/>
            <person name="Stajich J.E."/>
            <person name="Selbmann L."/>
        </authorList>
    </citation>
    <scope>NUCLEOTIDE SEQUENCE</scope>
    <source>
        <strain evidence="2">CCFEE 5485</strain>
    </source>
</reference>
<keyword evidence="3" id="KW-1185">Reference proteome</keyword>
<evidence type="ECO:0000313" key="2">
    <source>
        <dbReference type="EMBL" id="KAK3680251.1"/>
    </source>
</evidence>
<name>A0AAE0WYD7_9PEZI</name>
<feature type="domain" description="Ig-like" evidence="1">
    <location>
        <begin position="304"/>
        <end position="412"/>
    </location>
</feature>
<dbReference type="PANTHER" id="PTHR24148:SF82">
    <property type="entry name" value="HETEROKARYON INCOMPATIBILITY DOMAIN-CONTAINING PROTEIN"/>
    <property type="match status" value="1"/>
</dbReference>
<gene>
    <name evidence="2" type="ORF">LTR78_000629</name>
</gene>
<dbReference type="EMBL" id="JAUTXT010000001">
    <property type="protein sequence ID" value="KAK3680251.1"/>
    <property type="molecule type" value="Genomic_DNA"/>
</dbReference>
<dbReference type="InterPro" id="IPR007110">
    <property type="entry name" value="Ig-like_dom"/>
</dbReference>
<organism evidence="2 3">
    <name type="scientific">Recurvomyces mirabilis</name>
    <dbReference type="NCBI Taxonomy" id="574656"/>
    <lineage>
        <taxon>Eukaryota</taxon>
        <taxon>Fungi</taxon>
        <taxon>Dikarya</taxon>
        <taxon>Ascomycota</taxon>
        <taxon>Pezizomycotina</taxon>
        <taxon>Dothideomycetes</taxon>
        <taxon>Dothideomycetidae</taxon>
        <taxon>Mycosphaerellales</taxon>
        <taxon>Teratosphaeriaceae</taxon>
        <taxon>Recurvomyces</taxon>
    </lineage>
</organism>
<evidence type="ECO:0000259" key="1">
    <source>
        <dbReference type="PROSITE" id="PS50835"/>
    </source>
</evidence>
<dbReference type="Pfam" id="PF26639">
    <property type="entry name" value="Het-6_barrel"/>
    <property type="match status" value="1"/>
</dbReference>
<evidence type="ECO:0000313" key="3">
    <source>
        <dbReference type="Proteomes" id="UP001274830"/>
    </source>
</evidence>
<comment type="caution">
    <text evidence="2">The sequence shown here is derived from an EMBL/GenBank/DDBJ whole genome shotgun (WGS) entry which is preliminary data.</text>
</comment>
<dbReference type="InterPro" id="IPR010730">
    <property type="entry name" value="HET"/>
</dbReference>
<proteinExistence type="predicted"/>